<keyword evidence="2" id="KW-1003">Cell membrane</keyword>
<keyword evidence="9" id="KW-1185">Reference proteome</keyword>
<feature type="transmembrane region" description="Helical" evidence="6">
    <location>
        <begin position="48"/>
        <end position="67"/>
    </location>
</feature>
<dbReference type="InterPro" id="IPR004477">
    <property type="entry name" value="ComEC_N"/>
</dbReference>
<comment type="caution">
    <text evidence="8">The sequence shown here is derived from an EMBL/GenBank/DDBJ whole genome shotgun (WGS) entry which is preliminary data.</text>
</comment>
<evidence type="ECO:0000256" key="4">
    <source>
        <dbReference type="ARBA" id="ARBA00022989"/>
    </source>
</evidence>
<dbReference type="InterPro" id="IPR001279">
    <property type="entry name" value="Metallo-B-lactamas"/>
</dbReference>
<feature type="transmembrane region" description="Helical" evidence="6">
    <location>
        <begin position="403"/>
        <end position="428"/>
    </location>
</feature>
<dbReference type="PANTHER" id="PTHR30619">
    <property type="entry name" value="DNA INTERNALIZATION/COMPETENCE PROTEIN COMEC/REC2"/>
    <property type="match status" value="1"/>
</dbReference>
<evidence type="ECO:0000313" key="9">
    <source>
        <dbReference type="Proteomes" id="UP001595798"/>
    </source>
</evidence>
<dbReference type="InterPro" id="IPR036866">
    <property type="entry name" value="RibonucZ/Hydroxyglut_hydro"/>
</dbReference>
<dbReference type="PANTHER" id="PTHR30619:SF1">
    <property type="entry name" value="RECOMBINATION PROTEIN 2"/>
    <property type="match status" value="1"/>
</dbReference>
<evidence type="ECO:0000259" key="7">
    <source>
        <dbReference type="SMART" id="SM00849"/>
    </source>
</evidence>
<feature type="transmembrane region" description="Helical" evidence="6">
    <location>
        <begin position="466"/>
        <end position="485"/>
    </location>
</feature>
<feature type="domain" description="Metallo-beta-lactamase" evidence="7">
    <location>
        <begin position="526"/>
        <end position="720"/>
    </location>
</feature>
<accession>A0ABV8QNE1</accession>
<dbReference type="SUPFAM" id="SSF56281">
    <property type="entry name" value="Metallo-hydrolase/oxidoreductase"/>
    <property type="match status" value="1"/>
</dbReference>
<feature type="transmembrane region" description="Helical" evidence="6">
    <location>
        <begin position="277"/>
        <end position="296"/>
    </location>
</feature>
<dbReference type="InterPro" id="IPR025405">
    <property type="entry name" value="DUF4131"/>
</dbReference>
<evidence type="ECO:0000256" key="5">
    <source>
        <dbReference type="ARBA" id="ARBA00023136"/>
    </source>
</evidence>
<dbReference type="CDD" id="cd07731">
    <property type="entry name" value="ComA-like_MBL-fold"/>
    <property type="match status" value="1"/>
</dbReference>
<keyword evidence="3 6" id="KW-0812">Transmembrane</keyword>
<keyword evidence="5 6" id="KW-0472">Membrane</keyword>
<name>A0ABV8QNE1_9GAMM</name>
<feature type="transmembrane region" description="Helical" evidence="6">
    <location>
        <begin position="348"/>
        <end position="364"/>
    </location>
</feature>
<evidence type="ECO:0000256" key="1">
    <source>
        <dbReference type="ARBA" id="ARBA00004651"/>
    </source>
</evidence>
<dbReference type="InterPro" id="IPR004797">
    <property type="entry name" value="Competence_ComEC/Rec2"/>
</dbReference>
<evidence type="ECO:0000256" key="6">
    <source>
        <dbReference type="SAM" id="Phobius"/>
    </source>
</evidence>
<dbReference type="Gene3D" id="3.60.15.10">
    <property type="entry name" value="Ribonuclease Z/Hydroxyacylglutathione hydrolase-like"/>
    <property type="match status" value="1"/>
</dbReference>
<sequence length="782" mass="84499">MGARITAFACGVIILYSGLFTPPRALFVSVFCMTLLVALLALRQQCRWGRYLSVALCLVLGLAWAALASQSRLDDRLSPELEGIELTVSGYVCDAPSPGAWGSVRFSLCVDDSRPAGVPGRLRLSWYRDEATLDLPSPMTATVVLKRPHGAVNPGGFRYETWLFRQGYGATGSVREVVAAPASHCLLSCRYHQWRKERVLAGREALGGMEQTGLALSLLLGYRGDLNSRHWQVLEASGTIHLVAISGLHLGLVATLAAVVLRWLALRIPRRESSPRCLRVWLWLGVAVVALGYALLAGFTVPTRRALVMVVVAGWLLLVGRLSTPWHGWLLALGAVLLLDPLSPLDQGFWLSFCAVAVLILVFSRRQGQPGALRALVLAQAAVFAGLWPVLSVLDQGAAWAGLVANVVAIPMLSLLVMPVLMVGGLVLLVSAGHAGDWVGALFDGVLGVLWWVLESLAGLGLPAGRIPLFLALSVAVAVLAALWVPDRRFRWGAVLVVALMLAGVGMPKGNRWQQAPQVWVWDVGQGLSVLLRHQDETLLYDTGPESASGYNAVSDVLIPSFDRIGVRSVGTLVLSHGDQDHAGGLSALFGRYAPERIISGEPGRILEHIEGRRVASCHRHGPVTVGGVEVFFWQAVPEPSGDANDRSCVMLIRFGSQQMLLPGDISEHTEQTMLAEWPLATSEGYDLTLIAPHHGSKTSSGRSFVARLAPETVIFTAGYRHRYGHPHPDVVGRYRAVGSDLLNTANAGALRLDLSPDQVSVVRWRDHAPFWIRAPEPVSSE</sequence>
<feature type="transmembrane region" description="Helical" evidence="6">
    <location>
        <begin position="435"/>
        <end position="454"/>
    </location>
</feature>
<keyword evidence="4 6" id="KW-1133">Transmembrane helix</keyword>
<organism evidence="8 9">
    <name type="scientific">Marinobacter lacisalsi</name>
    <dbReference type="NCBI Taxonomy" id="475979"/>
    <lineage>
        <taxon>Bacteria</taxon>
        <taxon>Pseudomonadati</taxon>
        <taxon>Pseudomonadota</taxon>
        <taxon>Gammaproteobacteria</taxon>
        <taxon>Pseudomonadales</taxon>
        <taxon>Marinobacteraceae</taxon>
        <taxon>Marinobacter</taxon>
    </lineage>
</organism>
<dbReference type="InterPro" id="IPR052159">
    <property type="entry name" value="Competence_DNA_uptake"/>
</dbReference>
<dbReference type="Proteomes" id="UP001595798">
    <property type="component" value="Unassembled WGS sequence"/>
</dbReference>
<reference evidence="9" key="1">
    <citation type="journal article" date="2019" name="Int. J. Syst. Evol. Microbiol.">
        <title>The Global Catalogue of Microorganisms (GCM) 10K type strain sequencing project: providing services to taxonomists for standard genome sequencing and annotation.</title>
        <authorList>
            <consortium name="The Broad Institute Genomics Platform"/>
            <consortium name="The Broad Institute Genome Sequencing Center for Infectious Disease"/>
            <person name="Wu L."/>
            <person name="Ma J."/>
        </authorList>
    </citation>
    <scope>NUCLEOTIDE SEQUENCE [LARGE SCALE GENOMIC DNA]</scope>
    <source>
        <strain evidence="9">CECT 7297</strain>
    </source>
</reference>
<evidence type="ECO:0000256" key="2">
    <source>
        <dbReference type="ARBA" id="ARBA00022475"/>
    </source>
</evidence>
<dbReference type="Pfam" id="PF03772">
    <property type="entry name" value="Competence"/>
    <property type="match status" value="1"/>
</dbReference>
<feature type="transmembrane region" description="Helical" evidence="6">
    <location>
        <begin position="242"/>
        <end position="265"/>
    </location>
</feature>
<dbReference type="RefSeq" id="WP_379888903.1">
    <property type="nucleotide sequence ID" value="NZ_JBHSDI010000056.1"/>
</dbReference>
<dbReference type="EMBL" id="JBHSDI010000056">
    <property type="protein sequence ID" value="MFC4260414.1"/>
    <property type="molecule type" value="Genomic_DNA"/>
</dbReference>
<feature type="transmembrane region" description="Helical" evidence="6">
    <location>
        <begin position="371"/>
        <end position="391"/>
    </location>
</feature>
<dbReference type="NCBIfam" id="TIGR00360">
    <property type="entry name" value="ComEC_N-term"/>
    <property type="match status" value="1"/>
</dbReference>
<dbReference type="NCBIfam" id="TIGR00361">
    <property type="entry name" value="ComEC_Rec2"/>
    <property type="match status" value="1"/>
</dbReference>
<dbReference type="InterPro" id="IPR035681">
    <property type="entry name" value="ComA-like_MBL"/>
</dbReference>
<comment type="subcellular location">
    <subcellularLocation>
        <location evidence="1">Cell membrane</location>
        <topology evidence="1">Multi-pass membrane protein</topology>
    </subcellularLocation>
</comment>
<evidence type="ECO:0000256" key="3">
    <source>
        <dbReference type="ARBA" id="ARBA00022692"/>
    </source>
</evidence>
<dbReference type="SMART" id="SM00849">
    <property type="entry name" value="Lactamase_B"/>
    <property type="match status" value="1"/>
</dbReference>
<protein>
    <submittedName>
        <fullName evidence="8">DNA internalization-related competence protein ComEC/Rec2</fullName>
    </submittedName>
</protein>
<evidence type="ECO:0000313" key="8">
    <source>
        <dbReference type="EMBL" id="MFC4260414.1"/>
    </source>
</evidence>
<dbReference type="Pfam" id="PF00753">
    <property type="entry name" value="Lactamase_B"/>
    <property type="match status" value="1"/>
</dbReference>
<proteinExistence type="predicted"/>
<gene>
    <name evidence="8" type="ORF">ACFOZ5_15450</name>
</gene>
<feature type="transmembrane region" description="Helical" evidence="6">
    <location>
        <begin position="25"/>
        <end position="42"/>
    </location>
</feature>
<dbReference type="Pfam" id="PF13567">
    <property type="entry name" value="DUF4131"/>
    <property type="match status" value="1"/>
</dbReference>
<feature type="transmembrane region" description="Helical" evidence="6">
    <location>
        <begin position="492"/>
        <end position="508"/>
    </location>
</feature>